<dbReference type="PATRIC" id="fig|28087.4.peg.205"/>
<dbReference type="GO" id="GO:0006351">
    <property type="term" value="P:DNA-templated transcription"/>
    <property type="evidence" value="ECO:0007669"/>
    <property type="project" value="TreeGrafter"/>
</dbReference>
<evidence type="ECO:0000259" key="5">
    <source>
        <dbReference type="PROSITE" id="PS50931"/>
    </source>
</evidence>
<proteinExistence type="inferred from homology"/>
<dbReference type="Gene3D" id="1.10.10.10">
    <property type="entry name" value="Winged helix-like DNA-binding domain superfamily/Winged helix DNA-binding domain"/>
    <property type="match status" value="1"/>
</dbReference>
<dbReference type="Proteomes" id="UP000054621">
    <property type="component" value="Unassembled WGS sequence"/>
</dbReference>
<evidence type="ECO:0000313" key="7">
    <source>
        <dbReference type="Proteomes" id="UP000054621"/>
    </source>
</evidence>
<gene>
    <name evidence="6" type="ORF">Lsai_0193</name>
</gene>
<dbReference type="eggNOG" id="COG0583">
    <property type="taxonomic scope" value="Bacteria"/>
</dbReference>
<comment type="caution">
    <text evidence="6">The sequence shown here is derived from an EMBL/GenBank/DDBJ whole genome shotgun (WGS) entry which is preliminary data.</text>
</comment>
<sequence>MISEIQVFIQVVDSNSFYKAANVLKMSPASVTRKIAKLEASLGVTLLNRNTRRFSLTSYGEYCYQHCQMITGLMSELHQSIADKIKSPKGTLHLSIAAYSGYMELIPIISGFIKKFPLIKINYFKSNIYPDFIEDTFDFYFRYKEVHTRTLQSQKLIEHQLICCASPHYLQHHGVPKHPHDLIHHNCIIHQINLYEGEIWDFEDNHQLTSITATGNLRVNNSALALEAVMEGIGIARLPQYFFQKHLNNGELVEVLANYRCPPLAVWLIHPRNQHMSYHHKIFMEYLVEAYRCLNSKNTKTFIDN</sequence>
<evidence type="ECO:0000256" key="2">
    <source>
        <dbReference type="ARBA" id="ARBA00023015"/>
    </source>
</evidence>
<accession>A0A0W0YU18</accession>
<dbReference type="PANTHER" id="PTHR30537:SF58">
    <property type="entry name" value="HTH-TYPE TRANSCRIPTIONAL REGULATOR PERR"/>
    <property type="match status" value="1"/>
</dbReference>
<feature type="domain" description="HTH lysR-type" evidence="5">
    <location>
        <begin position="1"/>
        <end position="57"/>
    </location>
</feature>
<dbReference type="InterPro" id="IPR036390">
    <property type="entry name" value="WH_DNA-bd_sf"/>
</dbReference>
<evidence type="ECO:0000313" key="6">
    <source>
        <dbReference type="EMBL" id="KTD60083.1"/>
    </source>
</evidence>
<keyword evidence="4" id="KW-0804">Transcription</keyword>
<dbReference type="OrthoDB" id="9786526at2"/>
<dbReference type="GO" id="GO:0003700">
    <property type="term" value="F:DNA-binding transcription factor activity"/>
    <property type="evidence" value="ECO:0007669"/>
    <property type="project" value="InterPro"/>
</dbReference>
<evidence type="ECO:0000256" key="4">
    <source>
        <dbReference type="ARBA" id="ARBA00023163"/>
    </source>
</evidence>
<reference evidence="6 7" key="1">
    <citation type="submission" date="2015-11" db="EMBL/GenBank/DDBJ databases">
        <title>Genomic analysis of 38 Legionella species identifies large and diverse effector repertoires.</title>
        <authorList>
            <person name="Burstein D."/>
            <person name="Amaro F."/>
            <person name="Zusman T."/>
            <person name="Lifshitz Z."/>
            <person name="Cohen O."/>
            <person name="Gilbert J.A."/>
            <person name="Pupko T."/>
            <person name="Shuman H.A."/>
            <person name="Segal G."/>
        </authorList>
    </citation>
    <scope>NUCLEOTIDE SEQUENCE [LARGE SCALE GENOMIC DNA]</scope>
    <source>
        <strain evidence="6 7">Mt.St.Helens-4</strain>
    </source>
</reference>
<keyword evidence="3" id="KW-0238">DNA-binding</keyword>
<dbReference type="Pfam" id="PF03466">
    <property type="entry name" value="LysR_substrate"/>
    <property type="match status" value="1"/>
</dbReference>
<dbReference type="STRING" id="28087.Lsai_0193"/>
<dbReference type="InterPro" id="IPR036388">
    <property type="entry name" value="WH-like_DNA-bd_sf"/>
</dbReference>
<dbReference type="GO" id="GO:0043565">
    <property type="term" value="F:sequence-specific DNA binding"/>
    <property type="evidence" value="ECO:0007669"/>
    <property type="project" value="TreeGrafter"/>
</dbReference>
<dbReference type="FunFam" id="1.10.10.10:FF:000001">
    <property type="entry name" value="LysR family transcriptional regulator"/>
    <property type="match status" value="1"/>
</dbReference>
<dbReference type="EMBL" id="LNYV01000003">
    <property type="protein sequence ID" value="KTD60083.1"/>
    <property type="molecule type" value="Genomic_DNA"/>
</dbReference>
<dbReference type="InterPro" id="IPR058163">
    <property type="entry name" value="LysR-type_TF_proteobact-type"/>
</dbReference>
<comment type="similarity">
    <text evidence="1">Belongs to the LysR transcriptional regulatory family.</text>
</comment>
<dbReference type="AlphaFoldDB" id="A0A0W0YU18"/>
<dbReference type="InterPro" id="IPR000847">
    <property type="entry name" value="LysR_HTH_N"/>
</dbReference>
<dbReference type="RefSeq" id="WP_027270050.1">
    <property type="nucleotide sequence ID" value="NZ_CAAAJE010000005.1"/>
</dbReference>
<name>A0A0W0YU18_9GAMM</name>
<dbReference type="InterPro" id="IPR005119">
    <property type="entry name" value="LysR_subst-bd"/>
</dbReference>
<protein>
    <submittedName>
        <fullName evidence="6">LysR family transcriptional regulator</fullName>
    </submittedName>
</protein>
<dbReference type="PANTHER" id="PTHR30537">
    <property type="entry name" value="HTH-TYPE TRANSCRIPTIONAL REGULATOR"/>
    <property type="match status" value="1"/>
</dbReference>
<dbReference type="Pfam" id="PF00126">
    <property type="entry name" value="HTH_1"/>
    <property type="match status" value="1"/>
</dbReference>
<dbReference type="SUPFAM" id="SSF53850">
    <property type="entry name" value="Periplasmic binding protein-like II"/>
    <property type="match status" value="1"/>
</dbReference>
<dbReference type="Gene3D" id="3.40.190.290">
    <property type="match status" value="1"/>
</dbReference>
<keyword evidence="2" id="KW-0805">Transcription regulation</keyword>
<dbReference type="CDD" id="cd08422">
    <property type="entry name" value="PBP2_CrgA_like"/>
    <property type="match status" value="1"/>
</dbReference>
<evidence type="ECO:0000256" key="3">
    <source>
        <dbReference type="ARBA" id="ARBA00023125"/>
    </source>
</evidence>
<organism evidence="6 7">
    <name type="scientific">Legionella sainthelensi</name>
    <dbReference type="NCBI Taxonomy" id="28087"/>
    <lineage>
        <taxon>Bacteria</taxon>
        <taxon>Pseudomonadati</taxon>
        <taxon>Pseudomonadota</taxon>
        <taxon>Gammaproteobacteria</taxon>
        <taxon>Legionellales</taxon>
        <taxon>Legionellaceae</taxon>
        <taxon>Legionella</taxon>
    </lineage>
</organism>
<dbReference type="PROSITE" id="PS50931">
    <property type="entry name" value="HTH_LYSR"/>
    <property type="match status" value="1"/>
</dbReference>
<dbReference type="SUPFAM" id="SSF46785">
    <property type="entry name" value="Winged helix' DNA-binding domain"/>
    <property type="match status" value="1"/>
</dbReference>
<evidence type="ECO:0000256" key="1">
    <source>
        <dbReference type="ARBA" id="ARBA00009437"/>
    </source>
</evidence>